<dbReference type="InterPro" id="IPR037949">
    <property type="entry name" value="MopB_CT_Acetylene-hydratase"/>
</dbReference>
<keyword evidence="9" id="KW-1185">Reference proteome</keyword>
<dbReference type="PROSITE" id="PS51384">
    <property type="entry name" value="FAD_FR"/>
    <property type="match status" value="1"/>
</dbReference>
<accession>A0ABN7Y070</accession>
<dbReference type="PANTHER" id="PTHR43742:SF6">
    <property type="entry name" value="OXIDOREDUCTASE YYAE-RELATED"/>
    <property type="match status" value="1"/>
</dbReference>
<dbReference type="PROSITE" id="PS51085">
    <property type="entry name" value="2FE2S_FER_2"/>
    <property type="match status" value="1"/>
</dbReference>
<dbReference type="Pfam" id="PF01568">
    <property type="entry name" value="Molydop_binding"/>
    <property type="match status" value="1"/>
</dbReference>
<evidence type="ECO:0000259" key="6">
    <source>
        <dbReference type="PROSITE" id="PS51384"/>
    </source>
</evidence>
<dbReference type="InterPro" id="IPR039261">
    <property type="entry name" value="FNR_nucleotide-bd"/>
</dbReference>
<protein>
    <submittedName>
        <fullName evidence="8">Periplasmic nitrate reductase</fullName>
        <ecNumber evidence="8">1.9.6.1</ecNumber>
    </submittedName>
</protein>
<dbReference type="PROSITE" id="PS51669">
    <property type="entry name" value="4FE4S_MOW_BIS_MGD"/>
    <property type="match status" value="1"/>
</dbReference>
<dbReference type="Pfam" id="PF00970">
    <property type="entry name" value="FAD_binding_6"/>
    <property type="match status" value="1"/>
</dbReference>
<dbReference type="Gene3D" id="2.20.25.90">
    <property type="entry name" value="ADC-like domains"/>
    <property type="match status" value="1"/>
</dbReference>
<dbReference type="GO" id="GO:0050140">
    <property type="term" value="F:nitrate reductase (cytochrome) activity"/>
    <property type="evidence" value="ECO:0007669"/>
    <property type="project" value="UniProtKB-EC"/>
</dbReference>
<dbReference type="SUPFAM" id="SSF63380">
    <property type="entry name" value="Riboflavin synthase domain-like"/>
    <property type="match status" value="1"/>
</dbReference>
<evidence type="ECO:0000256" key="3">
    <source>
        <dbReference type="ARBA" id="ARBA00023004"/>
    </source>
</evidence>
<dbReference type="SUPFAM" id="SSF53706">
    <property type="entry name" value="Formate dehydrogenase/DMSO reductase, domains 1-3"/>
    <property type="match status" value="1"/>
</dbReference>
<dbReference type="SUPFAM" id="SSF50692">
    <property type="entry name" value="ADC-like"/>
    <property type="match status" value="1"/>
</dbReference>
<dbReference type="InterPro" id="IPR017938">
    <property type="entry name" value="Riboflavin_synthase-like_b-brl"/>
</dbReference>
<dbReference type="EC" id="1.9.6.1" evidence="8"/>
<dbReference type="InterPro" id="IPR017927">
    <property type="entry name" value="FAD-bd_FR_type"/>
</dbReference>
<dbReference type="InterPro" id="IPR009010">
    <property type="entry name" value="Asp_de-COase-like_dom_sf"/>
</dbReference>
<evidence type="ECO:0000313" key="9">
    <source>
        <dbReference type="Proteomes" id="UP000706525"/>
    </source>
</evidence>
<feature type="domain" description="4Fe-4S Mo/W bis-MGD-type" evidence="7">
    <location>
        <begin position="1"/>
        <end position="57"/>
    </location>
</feature>
<dbReference type="Gene3D" id="2.40.40.20">
    <property type="match status" value="1"/>
</dbReference>
<organism evidence="8 9">
    <name type="scientific">Cupriavidus pampae</name>
    <dbReference type="NCBI Taxonomy" id="659251"/>
    <lineage>
        <taxon>Bacteria</taxon>
        <taxon>Pseudomonadati</taxon>
        <taxon>Pseudomonadota</taxon>
        <taxon>Betaproteobacteria</taxon>
        <taxon>Burkholderiales</taxon>
        <taxon>Burkholderiaceae</taxon>
        <taxon>Cupriavidus</taxon>
    </lineage>
</organism>
<dbReference type="InterPro" id="IPR001041">
    <property type="entry name" value="2Fe-2S_ferredoxin-type"/>
</dbReference>
<proteinExistence type="inferred from homology"/>
<reference evidence="8 9" key="1">
    <citation type="submission" date="2021-08" db="EMBL/GenBank/DDBJ databases">
        <authorList>
            <person name="Peeters C."/>
        </authorList>
    </citation>
    <scope>NUCLEOTIDE SEQUENCE [LARGE SCALE GENOMIC DNA]</scope>
    <source>
        <strain evidence="8 9">LMG 32289</strain>
    </source>
</reference>
<dbReference type="CDD" id="cd00207">
    <property type="entry name" value="fer2"/>
    <property type="match status" value="1"/>
</dbReference>
<dbReference type="PANTHER" id="PTHR43742">
    <property type="entry name" value="TRIMETHYLAMINE-N-OXIDE REDUCTASE"/>
    <property type="match status" value="1"/>
</dbReference>
<sequence>MKQVVGYCTLCRSRCGSLNEIDDEGHLVQVLPLAGHPTGGALCAKGRAAPELVASPLRLTRPLRRTTPRGAADPQWREISWDEALGEIAERLLVERARHGAESVAFAVTTPSGTPMVDSFEWVERFIRCYGSPNLLYAVEICGWHKDYAHALTFGRGIGVPDLDHADVVVLWGHNPARTWLAQASRVAAARQRGARVVVIDPKQDGSGQQADLWLPVRPGADAALALGAIRHLIATQSFDAAFVRDWTNAPLLVDLDTQRLLRAADLWEESEGLDELNDRGEGERYVVRTQGGELRPFDPSAPFHDEDVALQSAGECRDRHGHTRRYASVLHALARHVDAYTPEHVANITWVPREQIEQFNALFMHAPRLAYHAWTGVGQHTNATQTERAIATLYALTGACDREGGNLWTSPPPYRTVNDYTQLLPATQRAKALGLAELPLGPPRHGWITARDLARAVLDGEPYRVRTLVSFGTNLVVTQADAARNRRMLDALDFHVHVDMFMNPTAEHADLVLPANLPWEREALKCGFEISQAAVEHVQLRPRMVTPPGEARADYEIVMALAARMGMRDQMFGGSIEAGWDHQLAPLGITVDDLRRQPEGLRFPQPIAREKYTVAGFATPTRRVELYVEALQDIGQPPLPTFVEPAQHPGVLHPVPQTAYPTVLTTAKSGWYVHSSHRHVASLRRKAPAPQIQIGAGFAATIGVHNGDWMRVVTRLGTVRLQARIDASLHDQVAVAEFGWWQGCEPLGHADTAAHGVATSNINAILSDDERDPVSGSVPLRATMCRIEPDLAANHGAWPGARAFRIVAKQRMVEDVERFDFAPEDGGPLPDFLPGQHVVVSLPDQDTRRAYSLIGPNLSPRELSIAVRLARTADHPPGRMSSRLHELDVGATVLLSTPAGVFTIPTQTPRPIVLVAGGIGITPFVGHLEALAQRRARGHATPPVVLVHLARPGVAHPFAKVLEQLAARIGNVELFFAHGTSAPELSMLTDALVAQRPLAYLCGAPGFLSNVRAALKGRGLPDFDIFEETFSADVQIPRTLAPRSVRVLDAGAGAGPDAEADSARTFEWSPACGTVLDAAEQAGVRLPNGCRVGQCESCVMTVVEGKVAHMTPWDGPPDRCLTCMAVPLTPIVLRR</sequence>
<dbReference type="Gene3D" id="3.10.20.30">
    <property type="match status" value="1"/>
</dbReference>
<gene>
    <name evidence="8" type="primary">napA_1</name>
    <name evidence="8" type="ORF">LMG32289_01164</name>
</gene>
<dbReference type="Gene3D" id="3.40.50.80">
    <property type="entry name" value="Nucleotide-binding domain of ferredoxin-NADP reductase (FNR) module"/>
    <property type="match status" value="1"/>
</dbReference>
<evidence type="ECO:0000259" key="7">
    <source>
        <dbReference type="PROSITE" id="PS51669"/>
    </source>
</evidence>
<dbReference type="SUPFAM" id="SSF54292">
    <property type="entry name" value="2Fe-2S ferredoxin-like"/>
    <property type="match status" value="1"/>
</dbReference>
<keyword evidence="4" id="KW-0411">Iron-sulfur</keyword>
<keyword evidence="3" id="KW-0408">Iron</keyword>
<dbReference type="InterPro" id="IPR036010">
    <property type="entry name" value="2Fe-2S_ferredoxin-like_sf"/>
</dbReference>
<feature type="domain" description="2Fe-2S ferredoxin-type" evidence="5">
    <location>
        <begin position="1044"/>
        <end position="1136"/>
    </location>
</feature>
<comment type="caution">
    <text evidence="8">The sequence shown here is derived from an EMBL/GenBank/DDBJ whole genome shotgun (WGS) entry which is preliminary data.</text>
</comment>
<dbReference type="Pfam" id="PF00111">
    <property type="entry name" value="Fer2"/>
    <property type="match status" value="1"/>
</dbReference>
<dbReference type="InterPro" id="IPR006657">
    <property type="entry name" value="MoPterin_dinucl-bd_dom"/>
</dbReference>
<evidence type="ECO:0000256" key="2">
    <source>
        <dbReference type="ARBA" id="ARBA00022723"/>
    </source>
</evidence>
<keyword evidence="2" id="KW-0479">Metal-binding</keyword>
<evidence type="ECO:0000259" key="5">
    <source>
        <dbReference type="PROSITE" id="PS51085"/>
    </source>
</evidence>
<dbReference type="Pfam" id="PF00384">
    <property type="entry name" value="Molybdopterin"/>
    <property type="match status" value="1"/>
</dbReference>
<dbReference type="InterPro" id="IPR050612">
    <property type="entry name" value="Prok_Mopterin_Oxidored"/>
</dbReference>
<dbReference type="Gene3D" id="3.40.228.10">
    <property type="entry name" value="Dimethylsulfoxide Reductase, domain 2"/>
    <property type="match status" value="2"/>
</dbReference>
<dbReference type="CDD" id="cd02781">
    <property type="entry name" value="MopB_CT_Acetylene-hydratase"/>
    <property type="match status" value="1"/>
</dbReference>
<dbReference type="EMBL" id="CAJZAG010000002">
    <property type="protein sequence ID" value="CAG9166749.1"/>
    <property type="molecule type" value="Genomic_DNA"/>
</dbReference>
<dbReference type="Gene3D" id="3.40.50.740">
    <property type="match status" value="2"/>
</dbReference>
<evidence type="ECO:0000313" key="8">
    <source>
        <dbReference type="EMBL" id="CAG9166749.1"/>
    </source>
</evidence>
<dbReference type="InterPro" id="IPR006963">
    <property type="entry name" value="Mopterin_OxRdtase_4Fe-4S_dom"/>
</dbReference>
<dbReference type="Proteomes" id="UP000706525">
    <property type="component" value="Unassembled WGS sequence"/>
</dbReference>
<name>A0ABN7Y070_9BURK</name>
<dbReference type="InterPro" id="IPR006656">
    <property type="entry name" value="Mopterin_OxRdtase"/>
</dbReference>
<keyword evidence="8" id="KW-0560">Oxidoreductase</keyword>
<dbReference type="SMART" id="SM00926">
    <property type="entry name" value="Molybdop_Fe4S4"/>
    <property type="match status" value="1"/>
</dbReference>
<dbReference type="InterPro" id="IPR008333">
    <property type="entry name" value="Cbr1-like_FAD-bd_dom"/>
</dbReference>
<dbReference type="InterPro" id="IPR012675">
    <property type="entry name" value="Beta-grasp_dom_sf"/>
</dbReference>
<comment type="similarity">
    <text evidence="1">Belongs to the prokaryotic molybdopterin-containing oxidoreductase family.</text>
</comment>
<evidence type="ECO:0000256" key="1">
    <source>
        <dbReference type="ARBA" id="ARBA00010312"/>
    </source>
</evidence>
<dbReference type="Gene3D" id="2.40.30.10">
    <property type="entry name" value="Translation factors"/>
    <property type="match status" value="1"/>
</dbReference>
<dbReference type="SUPFAM" id="SSF52343">
    <property type="entry name" value="Ferredoxin reductase-like, C-terminal NADP-linked domain"/>
    <property type="match status" value="1"/>
</dbReference>
<feature type="domain" description="FAD-binding FR-type" evidence="6">
    <location>
        <begin position="800"/>
        <end position="906"/>
    </location>
</feature>
<dbReference type="PRINTS" id="PR00410">
    <property type="entry name" value="PHEHYDRXLASE"/>
</dbReference>
<evidence type="ECO:0000256" key="4">
    <source>
        <dbReference type="ARBA" id="ARBA00023014"/>
    </source>
</evidence>